<feature type="compositionally biased region" description="Polar residues" evidence="1">
    <location>
        <begin position="207"/>
        <end position="216"/>
    </location>
</feature>
<evidence type="ECO:0008006" key="5">
    <source>
        <dbReference type="Google" id="ProtNLM"/>
    </source>
</evidence>
<feature type="compositionally biased region" description="Low complexity" evidence="1">
    <location>
        <begin position="20"/>
        <end position="74"/>
    </location>
</feature>
<keyword evidence="2" id="KW-0812">Transmembrane</keyword>
<keyword evidence="2" id="KW-1133">Transmembrane helix</keyword>
<dbReference type="InParanoid" id="A0A165AST3"/>
<organism evidence="3 4">
    <name type="scientific">Exidia glandulosa HHB12029</name>
    <dbReference type="NCBI Taxonomy" id="1314781"/>
    <lineage>
        <taxon>Eukaryota</taxon>
        <taxon>Fungi</taxon>
        <taxon>Dikarya</taxon>
        <taxon>Basidiomycota</taxon>
        <taxon>Agaricomycotina</taxon>
        <taxon>Agaricomycetes</taxon>
        <taxon>Auriculariales</taxon>
        <taxon>Exidiaceae</taxon>
        <taxon>Exidia</taxon>
    </lineage>
</organism>
<feature type="region of interest" description="Disordered" evidence="1">
    <location>
        <begin position="265"/>
        <end position="293"/>
    </location>
</feature>
<evidence type="ECO:0000256" key="1">
    <source>
        <dbReference type="SAM" id="MobiDB-lite"/>
    </source>
</evidence>
<name>A0A165AST3_EXIGL</name>
<keyword evidence="2" id="KW-0472">Membrane</keyword>
<sequence length="293" mass="30633">MRSNALYSTPSPSPTPTPSPTSTASTPTPPSSSSTSTPPTETSATVPPSVGASSSAADSSPTASESPRSSGSSRAAVIGGAVGGVIGGFILLALLALCIIPIIHRRREARGKETAIREYHDKDDVPDTQFRAFTLTGEPTTYTGRPSQAESYNPFAPQGGSDVTGATENANAPPSAFVARPFIVPPVATTTPPPGRPRKGQEEFPTSPVSRATSEYGSGGRAGSVRRLSESLTRRQLEDVQVMASRGVQGKEMVDAIENMIRDNYRTTTGDDDHFGPPQYDDAGATDTHSRRS</sequence>
<feature type="compositionally biased region" description="Basic and acidic residues" evidence="1">
    <location>
        <begin position="265"/>
        <end position="275"/>
    </location>
</feature>
<keyword evidence="4" id="KW-1185">Reference proteome</keyword>
<reference evidence="3 4" key="1">
    <citation type="journal article" date="2016" name="Mol. Biol. Evol.">
        <title>Comparative Genomics of Early-Diverging Mushroom-Forming Fungi Provides Insights into the Origins of Lignocellulose Decay Capabilities.</title>
        <authorList>
            <person name="Nagy L.G."/>
            <person name="Riley R."/>
            <person name="Tritt A."/>
            <person name="Adam C."/>
            <person name="Daum C."/>
            <person name="Floudas D."/>
            <person name="Sun H."/>
            <person name="Yadav J.S."/>
            <person name="Pangilinan J."/>
            <person name="Larsson K.H."/>
            <person name="Matsuura K."/>
            <person name="Barry K."/>
            <person name="Labutti K."/>
            <person name="Kuo R."/>
            <person name="Ohm R.A."/>
            <person name="Bhattacharya S.S."/>
            <person name="Shirouzu T."/>
            <person name="Yoshinaga Y."/>
            <person name="Martin F.M."/>
            <person name="Grigoriev I.V."/>
            <person name="Hibbett D.S."/>
        </authorList>
    </citation>
    <scope>NUCLEOTIDE SEQUENCE [LARGE SCALE GENOMIC DNA]</scope>
    <source>
        <strain evidence="3 4">HHB12029</strain>
    </source>
</reference>
<feature type="region of interest" description="Disordered" evidence="1">
    <location>
        <begin position="1"/>
        <end position="74"/>
    </location>
</feature>
<dbReference type="AlphaFoldDB" id="A0A165AST3"/>
<dbReference type="Proteomes" id="UP000077266">
    <property type="component" value="Unassembled WGS sequence"/>
</dbReference>
<accession>A0A165AST3</accession>
<gene>
    <name evidence="3" type="ORF">EXIGLDRAFT_782453</name>
</gene>
<feature type="transmembrane region" description="Helical" evidence="2">
    <location>
        <begin position="75"/>
        <end position="103"/>
    </location>
</feature>
<protein>
    <recommendedName>
        <fullName evidence="5">Mid2 domain-containing protein</fullName>
    </recommendedName>
</protein>
<dbReference type="EMBL" id="KV426631">
    <property type="protein sequence ID" value="KZV79366.1"/>
    <property type="molecule type" value="Genomic_DNA"/>
</dbReference>
<evidence type="ECO:0000256" key="2">
    <source>
        <dbReference type="SAM" id="Phobius"/>
    </source>
</evidence>
<feature type="region of interest" description="Disordered" evidence="1">
    <location>
        <begin position="187"/>
        <end position="230"/>
    </location>
</feature>
<evidence type="ECO:0000313" key="4">
    <source>
        <dbReference type="Proteomes" id="UP000077266"/>
    </source>
</evidence>
<proteinExistence type="predicted"/>
<evidence type="ECO:0000313" key="3">
    <source>
        <dbReference type="EMBL" id="KZV79366.1"/>
    </source>
</evidence>